<protein>
    <submittedName>
        <fullName evidence="4">ZCHC3 protein</fullName>
    </submittedName>
</protein>
<feature type="domain" description="CCHC-type" evidence="3">
    <location>
        <begin position="25"/>
        <end position="39"/>
    </location>
</feature>
<dbReference type="GO" id="GO:0008270">
    <property type="term" value="F:zinc ion binding"/>
    <property type="evidence" value="ECO:0007669"/>
    <property type="project" value="UniProtKB-KW"/>
</dbReference>
<dbReference type="SUPFAM" id="SSF57756">
    <property type="entry name" value="Retrovirus zinc finger-like domains"/>
    <property type="match status" value="1"/>
</dbReference>
<dbReference type="EMBL" id="JAAWVO010002049">
    <property type="protein sequence ID" value="MBN3311742.1"/>
    <property type="molecule type" value="Genomic_DNA"/>
</dbReference>
<dbReference type="AlphaFoldDB" id="A0A8J7NDH4"/>
<dbReference type="SMART" id="SM00343">
    <property type="entry name" value="ZnF_C2HC"/>
    <property type="match status" value="2"/>
</dbReference>
<dbReference type="GO" id="GO:0002218">
    <property type="term" value="P:activation of innate immune response"/>
    <property type="evidence" value="ECO:0007669"/>
    <property type="project" value="InterPro"/>
</dbReference>
<dbReference type="Proteomes" id="UP000736164">
    <property type="component" value="Unassembled WGS sequence"/>
</dbReference>
<accession>A0A8J7NDH4</accession>
<keyword evidence="1" id="KW-0479">Metal-binding</keyword>
<name>A0A8J7NDH4_ATRSP</name>
<feature type="region of interest" description="Disordered" evidence="2">
    <location>
        <begin position="135"/>
        <end position="191"/>
    </location>
</feature>
<keyword evidence="5" id="KW-1185">Reference proteome</keyword>
<dbReference type="PANTHER" id="PTHR22639">
    <property type="entry name" value="GAG-RELATED PROTEIN"/>
    <property type="match status" value="1"/>
</dbReference>
<keyword evidence="1" id="KW-0863">Zinc-finger</keyword>
<dbReference type="GO" id="GO:0003723">
    <property type="term" value="F:RNA binding"/>
    <property type="evidence" value="ECO:0007669"/>
    <property type="project" value="InterPro"/>
</dbReference>
<dbReference type="PROSITE" id="PS50158">
    <property type="entry name" value="ZF_CCHC"/>
    <property type="match status" value="2"/>
</dbReference>
<proteinExistence type="predicted"/>
<dbReference type="InterPro" id="IPR036875">
    <property type="entry name" value="Znf_CCHC_sf"/>
</dbReference>
<feature type="non-terminal residue" evidence="4">
    <location>
        <position position="191"/>
    </location>
</feature>
<dbReference type="InterPro" id="IPR001878">
    <property type="entry name" value="Znf_CCHC"/>
</dbReference>
<feature type="compositionally biased region" description="Basic and acidic residues" evidence="2">
    <location>
        <begin position="161"/>
        <end position="172"/>
    </location>
</feature>
<dbReference type="GO" id="GO:0003690">
    <property type="term" value="F:double-stranded DNA binding"/>
    <property type="evidence" value="ECO:0007669"/>
    <property type="project" value="InterPro"/>
</dbReference>
<dbReference type="InterPro" id="IPR042509">
    <property type="entry name" value="ZCCHC3"/>
</dbReference>
<evidence type="ECO:0000313" key="4">
    <source>
        <dbReference type="EMBL" id="MBN3311742.1"/>
    </source>
</evidence>
<gene>
    <name evidence="4" type="primary">Zcchc3_47</name>
    <name evidence="4" type="ORF">GTO95_0007899</name>
</gene>
<evidence type="ECO:0000313" key="5">
    <source>
        <dbReference type="Proteomes" id="UP000736164"/>
    </source>
</evidence>
<evidence type="ECO:0000256" key="2">
    <source>
        <dbReference type="SAM" id="MobiDB-lite"/>
    </source>
</evidence>
<evidence type="ECO:0000256" key="1">
    <source>
        <dbReference type="PROSITE-ProRule" id="PRU00047"/>
    </source>
</evidence>
<dbReference type="Gene3D" id="4.10.60.10">
    <property type="entry name" value="Zinc finger, CCHC-type"/>
    <property type="match status" value="1"/>
</dbReference>
<keyword evidence="1" id="KW-0862">Zinc</keyword>
<dbReference type="PANTHER" id="PTHR22639:SF3">
    <property type="entry name" value="ZINC FINGER CCHC DOMAIN-CONTAINING PROTEIN 3"/>
    <property type="match status" value="1"/>
</dbReference>
<feature type="non-terminal residue" evidence="4">
    <location>
        <position position="1"/>
    </location>
</feature>
<feature type="domain" description="CCHC-type" evidence="3">
    <location>
        <begin position="44"/>
        <end position="57"/>
    </location>
</feature>
<reference evidence="4" key="1">
    <citation type="journal article" date="2021" name="Cell">
        <title>Tracing the genetic footprints of vertebrate landing in non-teleost ray-finned fishes.</title>
        <authorList>
            <person name="Bi X."/>
            <person name="Wang K."/>
            <person name="Yang L."/>
            <person name="Pan H."/>
            <person name="Jiang H."/>
            <person name="Wei Q."/>
            <person name="Fang M."/>
            <person name="Yu H."/>
            <person name="Zhu C."/>
            <person name="Cai Y."/>
            <person name="He Y."/>
            <person name="Gan X."/>
            <person name="Zeng H."/>
            <person name="Yu D."/>
            <person name="Zhu Y."/>
            <person name="Jiang H."/>
            <person name="Qiu Q."/>
            <person name="Yang H."/>
            <person name="Zhang Y.E."/>
            <person name="Wang W."/>
            <person name="Zhu M."/>
            <person name="He S."/>
            <person name="Zhang G."/>
        </authorList>
    </citation>
    <scope>NUCLEOTIDE SEQUENCE</scope>
    <source>
        <strain evidence="4">Allg_001</strain>
    </source>
</reference>
<evidence type="ECO:0000259" key="3">
    <source>
        <dbReference type="PROSITE" id="PS50158"/>
    </source>
</evidence>
<organism evidence="4 5">
    <name type="scientific">Atractosteus spatula</name>
    <name type="common">Alligator gar</name>
    <name type="synonym">Lepisosteus spatula</name>
    <dbReference type="NCBI Taxonomy" id="7917"/>
    <lineage>
        <taxon>Eukaryota</taxon>
        <taxon>Metazoa</taxon>
        <taxon>Chordata</taxon>
        <taxon>Craniata</taxon>
        <taxon>Vertebrata</taxon>
        <taxon>Euteleostomi</taxon>
        <taxon>Actinopterygii</taxon>
        <taxon>Neopterygii</taxon>
        <taxon>Holostei</taxon>
        <taxon>Semionotiformes</taxon>
        <taxon>Lepisosteidae</taxon>
        <taxon>Atractosteus</taxon>
    </lineage>
</organism>
<sequence length="191" mass="20963">MLHPPVSFSIGLNRGYLYYLGQPTRCCKCRAQGHIAKDCVDVVCCRCGKVGHVVNECTVVMTFNLYGNNDHLYNKCPKRDRSFAAVVTTAAASGSTEVCAGQPIRVKVRKPEEGLTMTADVEAPVTSYEVPVSWGDTEMEEDGQSSAIEWTLSRKRKQKRKDSVSSDSETVKQLKGSVESDLGLSSSNRFS</sequence>
<comment type="caution">
    <text evidence="4">The sequence shown here is derived from an EMBL/GenBank/DDBJ whole genome shotgun (WGS) entry which is preliminary data.</text>
</comment>